<sequence>MSNKLTSDHSVANTDLDEAPPLTEADWQRAVHRVGLQPVTTAKTQVTIPLDADVLAWLAEQANTEDYPTLINGALRDTMREHRLEERIRRVIREELHAR</sequence>
<organism evidence="2 3">
    <name type="scientific">Thiorhodovibrio winogradskyi</name>
    <dbReference type="NCBI Taxonomy" id="77007"/>
    <lineage>
        <taxon>Bacteria</taxon>
        <taxon>Pseudomonadati</taxon>
        <taxon>Pseudomonadota</taxon>
        <taxon>Gammaproteobacteria</taxon>
        <taxon>Chromatiales</taxon>
        <taxon>Chromatiaceae</taxon>
        <taxon>Thiorhodovibrio</taxon>
    </lineage>
</organism>
<feature type="compositionally biased region" description="Polar residues" evidence="1">
    <location>
        <begin position="1"/>
        <end position="13"/>
    </location>
</feature>
<dbReference type="Pfam" id="PF14384">
    <property type="entry name" value="BrnA_antitoxin"/>
    <property type="match status" value="1"/>
</dbReference>
<proteinExistence type="predicted"/>
<evidence type="ECO:0000313" key="3">
    <source>
        <dbReference type="Proteomes" id="UP001432180"/>
    </source>
</evidence>
<dbReference type="EMBL" id="CP121472">
    <property type="protein sequence ID" value="WPL17973.1"/>
    <property type="molecule type" value="Genomic_DNA"/>
</dbReference>
<evidence type="ECO:0008006" key="4">
    <source>
        <dbReference type="Google" id="ProtNLM"/>
    </source>
</evidence>
<dbReference type="RefSeq" id="WP_328983769.1">
    <property type="nucleotide sequence ID" value="NZ_CP121472.1"/>
</dbReference>
<feature type="region of interest" description="Disordered" evidence="1">
    <location>
        <begin position="1"/>
        <end position="22"/>
    </location>
</feature>
<protein>
    <recommendedName>
        <fullName evidence="4">BrnA antitoxin of type II toxin-antitoxin system</fullName>
    </recommendedName>
</protein>
<dbReference type="Proteomes" id="UP001432180">
    <property type="component" value="Chromosome"/>
</dbReference>
<evidence type="ECO:0000313" key="2">
    <source>
        <dbReference type="EMBL" id="WPL17973.1"/>
    </source>
</evidence>
<gene>
    <name evidence="2" type="ORF">Thiowin_03021</name>
</gene>
<evidence type="ECO:0000256" key="1">
    <source>
        <dbReference type="SAM" id="MobiDB-lite"/>
    </source>
</evidence>
<keyword evidence="3" id="KW-1185">Reference proteome</keyword>
<accession>A0ABZ0SBB9</accession>
<dbReference type="InterPro" id="IPR025528">
    <property type="entry name" value="BrnA_antitoxin"/>
</dbReference>
<name>A0ABZ0SBB9_9GAMM</name>
<reference evidence="2 3" key="1">
    <citation type="journal article" date="2023" name="Microorganisms">
        <title>Thiorhodovibrio frisius and Trv. litoralis spp. nov., Two Novel Members from a Clade of Fastidious Purple Sulfur Bacteria That Exhibit Unique Red-Shifted Light-Harvesting Capabilities.</title>
        <authorList>
            <person name="Methner A."/>
            <person name="Kuzyk S.B."/>
            <person name="Petersen J."/>
            <person name="Bauer S."/>
            <person name="Brinkmann H."/>
            <person name="Sichau K."/>
            <person name="Wanner G."/>
            <person name="Wolf J."/>
            <person name="Neumann-Schaal M."/>
            <person name="Henke P."/>
            <person name="Tank M."/>
            <person name="Sproer C."/>
            <person name="Bunk B."/>
            <person name="Overmann J."/>
        </authorList>
    </citation>
    <scope>NUCLEOTIDE SEQUENCE [LARGE SCALE GENOMIC DNA]</scope>
    <source>
        <strain evidence="2 3">DSM 6702</strain>
    </source>
</reference>